<keyword evidence="3" id="KW-1185">Reference proteome</keyword>
<evidence type="ECO:0000256" key="1">
    <source>
        <dbReference type="SAM" id="MobiDB-lite"/>
    </source>
</evidence>
<dbReference type="Proteomes" id="UP000694240">
    <property type="component" value="Chromosome 8"/>
</dbReference>
<feature type="compositionally biased region" description="Pro residues" evidence="1">
    <location>
        <begin position="261"/>
        <end position="275"/>
    </location>
</feature>
<dbReference type="Pfam" id="PF13424">
    <property type="entry name" value="TPR_12"/>
    <property type="match status" value="1"/>
</dbReference>
<evidence type="ECO:0000313" key="3">
    <source>
        <dbReference type="Proteomes" id="UP000694240"/>
    </source>
</evidence>
<dbReference type="EMBL" id="JAEFBK010000008">
    <property type="protein sequence ID" value="KAG7578827.1"/>
    <property type="molecule type" value="Genomic_DNA"/>
</dbReference>
<comment type="caution">
    <text evidence="2">The sequence shown here is derived from an EMBL/GenBank/DDBJ whole genome shotgun (WGS) entry which is preliminary data.</text>
</comment>
<name>A0A8T2B1G1_9BRAS</name>
<dbReference type="AlphaFoldDB" id="A0A8T2B1G1"/>
<dbReference type="PANTHER" id="PTHR47689:SF2">
    <property type="entry name" value="TETRATRICOPEPTIDE REPEAT (TPR)-LIKE SUPERFAMILY PROTEIN"/>
    <property type="match status" value="1"/>
</dbReference>
<organism evidence="2 3">
    <name type="scientific">Arabidopsis thaliana x Arabidopsis arenosa</name>
    <dbReference type="NCBI Taxonomy" id="1240361"/>
    <lineage>
        <taxon>Eukaryota</taxon>
        <taxon>Viridiplantae</taxon>
        <taxon>Streptophyta</taxon>
        <taxon>Embryophyta</taxon>
        <taxon>Tracheophyta</taxon>
        <taxon>Spermatophyta</taxon>
        <taxon>Magnoliopsida</taxon>
        <taxon>eudicotyledons</taxon>
        <taxon>Gunneridae</taxon>
        <taxon>Pentapetalae</taxon>
        <taxon>rosids</taxon>
        <taxon>malvids</taxon>
        <taxon>Brassicales</taxon>
        <taxon>Brassicaceae</taxon>
        <taxon>Camelineae</taxon>
        <taxon>Arabidopsis</taxon>
    </lineage>
</organism>
<feature type="region of interest" description="Disordered" evidence="1">
    <location>
        <begin position="248"/>
        <end position="275"/>
    </location>
</feature>
<sequence length="275" mass="30486">MIFSGQDGAYINPIGFCGNTVLVVDESNKSKSGNSGLEKIEDGSVVYNIHTSKWRVFTDSGRDYFFKGKLEPTERLFGSAIQGAKEGFGEKDPHVASACNNLLYRVEKEFDKAKPLYLEAVSVLEDLYGPEDVRVGATLHNLGQLYLVQRKLEEARACYEIIFHYGPKPKISHGLLQSDNRYKMGYIGNLAVNRGVDRTLVEIRRQRARAVALVNTRFTTSRQSPQIGIIGRSVRFPPPIPLRRTTISATNLPEAPFSDTPGPPLTDPLPSNPSS</sequence>
<gene>
    <name evidence="2" type="ORF">ISN45_Aa03g029870</name>
</gene>
<proteinExistence type="predicted"/>
<dbReference type="PANTHER" id="PTHR47689">
    <property type="entry name" value="TETRATRICOPEPTIDE REPEAT (TPR)-LIKE SUPERFAMILY PROTEIN"/>
    <property type="match status" value="1"/>
</dbReference>
<accession>A0A8T2B1G1</accession>
<protein>
    <submittedName>
        <fullName evidence="2">Tetratricopeptide-like helical domain superfamily</fullName>
    </submittedName>
</protein>
<evidence type="ECO:0000313" key="2">
    <source>
        <dbReference type="EMBL" id="KAG7578827.1"/>
    </source>
</evidence>
<reference evidence="2 3" key="1">
    <citation type="submission" date="2020-12" db="EMBL/GenBank/DDBJ databases">
        <title>Concerted genomic and epigenomic changes stabilize Arabidopsis allopolyploids.</title>
        <authorList>
            <person name="Chen Z."/>
        </authorList>
    </citation>
    <scope>NUCLEOTIDE SEQUENCE [LARGE SCALE GENOMIC DNA]</scope>
    <source>
        <strain evidence="2">Allo738</strain>
        <tissue evidence="2">Leaf</tissue>
    </source>
</reference>